<feature type="region of interest" description="Disordered" evidence="1">
    <location>
        <begin position="82"/>
        <end position="108"/>
    </location>
</feature>
<name>M7TWA6_EUTLA</name>
<dbReference type="OMA" id="HAKTARW"/>
<evidence type="ECO:0000256" key="2">
    <source>
        <dbReference type="SAM" id="Phobius"/>
    </source>
</evidence>
<proteinExistence type="predicted"/>
<dbReference type="AlphaFoldDB" id="M7TWA6"/>
<feature type="region of interest" description="Disordered" evidence="1">
    <location>
        <begin position="227"/>
        <end position="254"/>
    </location>
</feature>
<organism evidence="4 5">
    <name type="scientific">Eutypa lata (strain UCR-EL1)</name>
    <name type="common">Grapevine dieback disease fungus</name>
    <name type="synonym">Eutypa armeniacae</name>
    <dbReference type="NCBI Taxonomy" id="1287681"/>
    <lineage>
        <taxon>Eukaryota</taxon>
        <taxon>Fungi</taxon>
        <taxon>Dikarya</taxon>
        <taxon>Ascomycota</taxon>
        <taxon>Pezizomycotina</taxon>
        <taxon>Sordariomycetes</taxon>
        <taxon>Xylariomycetidae</taxon>
        <taxon>Xylariales</taxon>
        <taxon>Diatrypaceae</taxon>
        <taxon>Eutypa</taxon>
    </lineage>
</organism>
<dbReference type="Gene3D" id="3.65.10.20">
    <property type="entry name" value="RNA 3'-terminal phosphate cyclase domain"/>
    <property type="match status" value="2"/>
</dbReference>
<dbReference type="HOGENOM" id="CLU_027882_3_0_1"/>
<sequence length="525" mass="57431">MKPRKPLELDGRTGEGGGQLVRIACVLAAVTSQPIRIHHVRGNRPGPRGGGLKPQHVTAIQWLANATEAEVFGLEVGSHTLEFRPTVPPPRAQLGGQEEQQSRRRRSRSRIISIEAGSGAASAILIFQAVFPFLLFAGSSDEPEQEQEQEQEQEPPIELSIHGGTNVSFSPSYEYLDQVLLPALQSHFGIRVSRRLERRRWSQGSSPSQPKGTIWFRFRPLRPGQTLKLSSSSPLSSLARPSSPPLTRRRRRRREPHEIAHIDVSILAPTAVLAPLERAITRNLEAGGRFCRAAKEVRFVVTEDSGHDARLYALLVAVSETTEIETETGTGTGTEMGALRWGRDWLYNRTVKRKTPEQLADEIARRVCRDLEMELSGDGGDGGDGDGDGRGVVDEYLQDQLVVFQALAEGRTSFPRSSGLSPSPVDDGGGGGGGYGDAEEDESEGESEDLEPAVERLDIGESEEEDGKGEKSDEEGRVRRDKMHKPFGEGSTHTRTARWVASELLPGVQWFNGGSICDGVGLSFK</sequence>
<dbReference type="EMBL" id="KB705740">
    <property type="protein sequence ID" value="EMR70945.1"/>
    <property type="molecule type" value="Genomic_DNA"/>
</dbReference>
<dbReference type="InterPro" id="IPR037136">
    <property type="entry name" value="RNA3'_phos_cyclase_dom_sf"/>
</dbReference>
<feature type="compositionally biased region" description="Basic and acidic residues" evidence="1">
    <location>
        <begin position="468"/>
        <end position="478"/>
    </location>
</feature>
<dbReference type="GO" id="GO:0005634">
    <property type="term" value="C:nucleus"/>
    <property type="evidence" value="ECO:0007669"/>
    <property type="project" value="TreeGrafter"/>
</dbReference>
<evidence type="ECO:0000313" key="5">
    <source>
        <dbReference type="Proteomes" id="UP000012174"/>
    </source>
</evidence>
<feature type="compositionally biased region" description="Acidic residues" evidence="1">
    <location>
        <begin position="437"/>
        <end position="452"/>
    </location>
</feature>
<dbReference type="Pfam" id="PF01137">
    <property type="entry name" value="RTC"/>
    <property type="match status" value="1"/>
</dbReference>
<reference evidence="5" key="1">
    <citation type="journal article" date="2013" name="Genome Announc.">
        <title>Draft genome sequence of the grapevine dieback fungus Eutypa lata UCR-EL1.</title>
        <authorList>
            <person name="Blanco-Ulate B."/>
            <person name="Rolshausen P.E."/>
            <person name="Cantu D."/>
        </authorList>
    </citation>
    <scope>NUCLEOTIDE SEQUENCE [LARGE SCALE GENOMIC DNA]</scope>
    <source>
        <strain evidence="5">UCR-EL1</strain>
    </source>
</reference>
<feature type="region of interest" description="Disordered" evidence="1">
    <location>
        <begin position="413"/>
        <end position="494"/>
    </location>
</feature>
<accession>M7TWA6</accession>
<feature type="compositionally biased region" description="Low complexity" evidence="1">
    <location>
        <begin position="417"/>
        <end position="426"/>
    </location>
</feature>
<dbReference type="eggNOG" id="KOG3980">
    <property type="taxonomic scope" value="Eukaryota"/>
</dbReference>
<dbReference type="InterPro" id="IPR000228">
    <property type="entry name" value="RNA3'_term_phos_cyc"/>
</dbReference>
<feature type="domain" description="RNA 3'-terminal phosphate cyclase" evidence="3">
    <location>
        <begin position="14"/>
        <end position="414"/>
    </location>
</feature>
<protein>
    <submittedName>
        <fullName evidence="4">Putative rna 3-terminal phosphate cyclase protein</fullName>
    </submittedName>
</protein>
<dbReference type="PANTHER" id="PTHR11096:SF0">
    <property type="entry name" value="RNA 3'-TERMINAL PHOSPHATE CYCLASE"/>
    <property type="match status" value="1"/>
</dbReference>
<dbReference type="InterPro" id="IPR013792">
    <property type="entry name" value="RNA3'P_cycl/enolpyr_Trfase_a/b"/>
</dbReference>
<keyword evidence="2" id="KW-1133">Transmembrane helix</keyword>
<dbReference type="GO" id="GO:0003963">
    <property type="term" value="F:RNA-3'-phosphate cyclase activity"/>
    <property type="evidence" value="ECO:0007669"/>
    <property type="project" value="TreeGrafter"/>
</dbReference>
<dbReference type="Proteomes" id="UP000012174">
    <property type="component" value="Unassembled WGS sequence"/>
</dbReference>
<feature type="compositionally biased region" description="Gly residues" evidence="1">
    <location>
        <begin position="427"/>
        <end position="436"/>
    </location>
</feature>
<keyword evidence="2" id="KW-0472">Membrane</keyword>
<keyword evidence="2" id="KW-0812">Transmembrane</keyword>
<evidence type="ECO:0000256" key="1">
    <source>
        <dbReference type="SAM" id="MobiDB-lite"/>
    </source>
</evidence>
<evidence type="ECO:0000313" key="4">
    <source>
        <dbReference type="EMBL" id="EMR70945.1"/>
    </source>
</evidence>
<dbReference type="InterPro" id="IPR023797">
    <property type="entry name" value="RNA3'_phos_cyclase_dom"/>
</dbReference>
<feature type="transmembrane region" description="Helical" evidence="2">
    <location>
        <begin position="111"/>
        <end position="137"/>
    </location>
</feature>
<dbReference type="PANTHER" id="PTHR11096">
    <property type="entry name" value="RNA 3' TERMINAL PHOSPHATE CYCLASE"/>
    <property type="match status" value="1"/>
</dbReference>
<feature type="compositionally biased region" description="Low complexity" evidence="1">
    <location>
        <begin position="229"/>
        <end position="241"/>
    </location>
</feature>
<gene>
    <name evidence="4" type="ORF">UCREL1_2021</name>
</gene>
<dbReference type="SUPFAM" id="SSF55205">
    <property type="entry name" value="EPT/RTPC-like"/>
    <property type="match status" value="1"/>
</dbReference>
<evidence type="ECO:0000259" key="3">
    <source>
        <dbReference type="Pfam" id="PF01137"/>
    </source>
</evidence>
<dbReference type="STRING" id="1287681.M7TWA6"/>
<dbReference type="GO" id="GO:0006396">
    <property type="term" value="P:RNA processing"/>
    <property type="evidence" value="ECO:0007669"/>
    <property type="project" value="InterPro"/>
</dbReference>
<keyword evidence="5" id="KW-1185">Reference proteome</keyword>
<dbReference type="OrthoDB" id="25029at2759"/>
<dbReference type="KEGG" id="ela:UCREL1_2021"/>